<accession>A0ACC2IBG6</accession>
<comment type="caution">
    <text evidence="1">The sequence shown here is derived from an EMBL/GenBank/DDBJ whole genome shotgun (WGS) entry which is preliminary data.</text>
</comment>
<evidence type="ECO:0000313" key="1">
    <source>
        <dbReference type="EMBL" id="KAJ8112491.1"/>
    </source>
</evidence>
<keyword evidence="2" id="KW-1185">Reference proteome</keyword>
<dbReference type="Proteomes" id="UP001153331">
    <property type="component" value="Unassembled WGS sequence"/>
</dbReference>
<organism evidence="1 2">
    <name type="scientific">Boeremia exigua</name>
    <dbReference type="NCBI Taxonomy" id="749465"/>
    <lineage>
        <taxon>Eukaryota</taxon>
        <taxon>Fungi</taxon>
        <taxon>Dikarya</taxon>
        <taxon>Ascomycota</taxon>
        <taxon>Pezizomycotina</taxon>
        <taxon>Dothideomycetes</taxon>
        <taxon>Pleosporomycetidae</taxon>
        <taxon>Pleosporales</taxon>
        <taxon>Pleosporineae</taxon>
        <taxon>Didymellaceae</taxon>
        <taxon>Boeremia</taxon>
    </lineage>
</organism>
<dbReference type="EMBL" id="JAPHNI010000320">
    <property type="protein sequence ID" value="KAJ8112491.1"/>
    <property type="molecule type" value="Genomic_DNA"/>
</dbReference>
<sequence>MGDVDRCRLLCSELWAWPRTGAAEVLELSPAVRVRDAERLRRAHMRLQLVAKEVDAGVVDVTFLNSQFARLSLTHGLDVIHAMTAYLWLTEITGRWCGED</sequence>
<reference evidence="1" key="1">
    <citation type="submission" date="2022-11" db="EMBL/GenBank/DDBJ databases">
        <title>Genome Sequence of Boeremia exigua.</title>
        <authorList>
            <person name="Buettner E."/>
        </authorList>
    </citation>
    <scope>NUCLEOTIDE SEQUENCE</scope>
    <source>
        <strain evidence="1">CU02</strain>
    </source>
</reference>
<name>A0ACC2IBG6_9PLEO</name>
<gene>
    <name evidence="1" type="ORF">OPT61_g5153</name>
</gene>
<proteinExistence type="predicted"/>
<evidence type="ECO:0000313" key="2">
    <source>
        <dbReference type="Proteomes" id="UP001153331"/>
    </source>
</evidence>
<protein>
    <submittedName>
        <fullName evidence="1">Uncharacterized protein</fullName>
    </submittedName>
</protein>